<dbReference type="OMA" id="AHRGIFQ"/>
<evidence type="ECO:0000256" key="1">
    <source>
        <dbReference type="ARBA" id="ARBA00004123"/>
    </source>
</evidence>
<keyword evidence="3" id="KW-0539">Nucleus</keyword>
<comment type="subcellular location">
    <subcellularLocation>
        <location evidence="1">Nucleus</location>
    </subcellularLocation>
</comment>
<dbReference type="Proteomes" id="UP000007799">
    <property type="component" value="Unassembled WGS sequence"/>
</dbReference>
<reference evidence="4" key="1">
    <citation type="submission" date="2009-08" db="EMBL/GenBank/DDBJ databases">
        <title>Annotation of Salpingoeca rosetta.</title>
        <authorList>
            <consortium name="The Broad Institute Genome Sequencing Platform"/>
            <person name="Russ C."/>
            <person name="Cuomo C."/>
            <person name="Burger G."/>
            <person name="Gray M.W."/>
            <person name="Holland P.W.H."/>
            <person name="King N."/>
            <person name="Lang F.B.F."/>
            <person name="Roger A.J."/>
            <person name="Ruiz-Trillo I."/>
            <person name="Young S.K."/>
            <person name="Zeng Q."/>
            <person name="Gargeya S."/>
            <person name="Alvarado L."/>
            <person name="Berlin A."/>
            <person name="Chapman S.B."/>
            <person name="Chen Z."/>
            <person name="Freedman E."/>
            <person name="Gellesch M."/>
            <person name="Goldberg J."/>
            <person name="Griggs A."/>
            <person name="Gujja S."/>
            <person name="Heilman E."/>
            <person name="Heiman D."/>
            <person name="Howarth C."/>
            <person name="Mehta T."/>
            <person name="Neiman D."/>
            <person name="Pearson M."/>
            <person name="Roberts A."/>
            <person name="Saif S."/>
            <person name="Shea T."/>
            <person name="Shenoy N."/>
            <person name="Sisk P."/>
            <person name="Stolte C."/>
            <person name="Sykes S."/>
            <person name="White J."/>
            <person name="Yandava C."/>
            <person name="Haas B."/>
            <person name="Nusbaum C."/>
            <person name="Birren B."/>
        </authorList>
    </citation>
    <scope>NUCLEOTIDE SEQUENCE [LARGE SCALE GENOMIC DNA]</scope>
    <source>
        <strain evidence="4">ATCC 50818</strain>
    </source>
</reference>
<dbReference type="EMBL" id="GL832968">
    <property type="protein sequence ID" value="EGD74139.1"/>
    <property type="molecule type" value="Genomic_DNA"/>
</dbReference>
<dbReference type="InterPro" id="IPR013970">
    <property type="entry name" value="Rfa2"/>
</dbReference>
<name>F2UC32_SALR5</name>
<dbReference type="Gene3D" id="2.40.50.140">
    <property type="entry name" value="Nucleic acid-binding proteins"/>
    <property type="match status" value="1"/>
</dbReference>
<dbReference type="SUPFAM" id="SSF50249">
    <property type="entry name" value="Nucleic acid-binding proteins"/>
    <property type="match status" value="1"/>
</dbReference>
<evidence type="ECO:0008006" key="6">
    <source>
        <dbReference type="Google" id="ProtNLM"/>
    </source>
</evidence>
<protein>
    <recommendedName>
        <fullName evidence="6">Replication factor A protein 3</fullName>
    </recommendedName>
</protein>
<proteinExistence type="inferred from homology"/>
<organism evidence="5">
    <name type="scientific">Salpingoeca rosetta (strain ATCC 50818 / BSB-021)</name>
    <dbReference type="NCBI Taxonomy" id="946362"/>
    <lineage>
        <taxon>Eukaryota</taxon>
        <taxon>Choanoflagellata</taxon>
        <taxon>Craspedida</taxon>
        <taxon>Salpingoecidae</taxon>
        <taxon>Salpingoeca</taxon>
    </lineage>
</organism>
<comment type="similarity">
    <text evidence="2">Belongs to the replication factor A protein 3 family.</text>
</comment>
<evidence type="ECO:0000256" key="2">
    <source>
        <dbReference type="ARBA" id="ARBA00009761"/>
    </source>
</evidence>
<dbReference type="KEGG" id="sre:PTSG_06148"/>
<dbReference type="RefSeq" id="XP_004993040.1">
    <property type="nucleotide sequence ID" value="XM_004992983.1"/>
</dbReference>
<dbReference type="eggNOG" id="ENOG502SBIR">
    <property type="taxonomic scope" value="Eukaryota"/>
</dbReference>
<dbReference type="GO" id="GO:0003677">
    <property type="term" value="F:DNA binding"/>
    <property type="evidence" value="ECO:0007669"/>
    <property type="project" value="InterPro"/>
</dbReference>
<dbReference type="GO" id="GO:0006281">
    <property type="term" value="P:DNA repair"/>
    <property type="evidence" value="ECO:0007669"/>
    <property type="project" value="InterPro"/>
</dbReference>
<sequence length="106" mass="11370">MDTFKARLAGSDLNDHVDETVVLVGEVLSHDGSTVVDMQAADGSNVRVIFDAAVSDLTKCIEVTGKVNADGTMTGWTMSNFGDNFDLKKYGEALKVMDAHRGIFQG</sequence>
<dbReference type="OrthoDB" id="188186at2759"/>
<dbReference type="AlphaFoldDB" id="F2UC32"/>
<dbReference type="GeneID" id="16073614"/>
<accession>F2UC32</accession>
<dbReference type="InterPro" id="IPR012340">
    <property type="entry name" value="NA-bd_OB-fold"/>
</dbReference>
<evidence type="ECO:0000313" key="4">
    <source>
        <dbReference type="EMBL" id="EGD74139.1"/>
    </source>
</evidence>
<evidence type="ECO:0000313" key="5">
    <source>
        <dbReference type="Proteomes" id="UP000007799"/>
    </source>
</evidence>
<dbReference type="GO" id="GO:0006310">
    <property type="term" value="P:DNA recombination"/>
    <property type="evidence" value="ECO:0007669"/>
    <property type="project" value="InterPro"/>
</dbReference>
<evidence type="ECO:0000256" key="3">
    <source>
        <dbReference type="ARBA" id="ARBA00023242"/>
    </source>
</evidence>
<gene>
    <name evidence="4" type="ORF">PTSG_06148</name>
</gene>
<dbReference type="Pfam" id="PF08661">
    <property type="entry name" value="Rep_fac-A_3"/>
    <property type="match status" value="1"/>
</dbReference>
<keyword evidence="5" id="KW-1185">Reference proteome</keyword>
<dbReference type="GO" id="GO:0031981">
    <property type="term" value="C:nuclear lumen"/>
    <property type="evidence" value="ECO:0007669"/>
    <property type="project" value="UniProtKB-ARBA"/>
</dbReference>
<dbReference type="GO" id="GO:0006260">
    <property type="term" value="P:DNA replication"/>
    <property type="evidence" value="ECO:0007669"/>
    <property type="project" value="InterPro"/>
</dbReference>
<dbReference type="InParanoid" id="F2UC32"/>